<keyword evidence="4" id="KW-1185">Reference proteome</keyword>
<dbReference type="EMBL" id="JAAVJF010000003">
    <property type="protein sequence ID" value="NYR15684.1"/>
    <property type="molecule type" value="Genomic_DNA"/>
</dbReference>
<evidence type="ECO:0000313" key="3">
    <source>
        <dbReference type="EMBL" id="NYR15684.1"/>
    </source>
</evidence>
<evidence type="ECO:0000256" key="1">
    <source>
        <dbReference type="SAM" id="Phobius"/>
    </source>
</evidence>
<dbReference type="RefSeq" id="WP_179790568.1">
    <property type="nucleotide sequence ID" value="NZ_JAAVJF010000003.1"/>
</dbReference>
<keyword evidence="1" id="KW-0472">Membrane</keyword>
<evidence type="ECO:0000259" key="2">
    <source>
        <dbReference type="Pfam" id="PF01957"/>
    </source>
</evidence>
<sequence>MSRLVTLVALLDDLLLFVSPAVLACVLYAFGLIPLWTAAVISAPFIVLAVYVGVKVFKEGPRGFAYVGGRGVAVEDLRPSGVVKIGGEYWRAICRDCAVGAGECVVVEEVKDGVAYVRPCR</sequence>
<evidence type="ECO:0000313" key="4">
    <source>
        <dbReference type="Proteomes" id="UP000554766"/>
    </source>
</evidence>
<dbReference type="AlphaFoldDB" id="A0A7L4PAQ5"/>
<organism evidence="3 4">
    <name type="scientific">Pyrobaculum arsenaticum</name>
    <dbReference type="NCBI Taxonomy" id="121277"/>
    <lineage>
        <taxon>Archaea</taxon>
        <taxon>Thermoproteota</taxon>
        <taxon>Thermoprotei</taxon>
        <taxon>Thermoproteales</taxon>
        <taxon>Thermoproteaceae</taxon>
        <taxon>Pyrobaculum</taxon>
    </lineage>
</organism>
<accession>A0A7L4PAQ5</accession>
<dbReference type="PROSITE" id="PS51257">
    <property type="entry name" value="PROKAR_LIPOPROTEIN"/>
    <property type="match status" value="1"/>
</dbReference>
<protein>
    <submittedName>
        <fullName evidence="3">NfeD family protein</fullName>
    </submittedName>
</protein>
<keyword evidence="1" id="KW-1133">Transmembrane helix</keyword>
<dbReference type="Pfam" id="PF01957">
    <property type="entry name" value="NfeD"/>
    <property type="match status" value="1"/>
</dbReference>
<dbReference type="Proteomes" id="UP000554766">
    <property type="component" value="Unassembled WGS sequence"/>
</dbReference>
<keyword evidence="1" id="KW-0812">Transmembrane</keyword>
<reference evidence="3 4" key="1">
    <citation type="journal article" date="2020" name="Nat. Commun.">
        <title>The structures of two archaeal type IV pili illuminate evolutionary relationships.</title>
        <authorList>
            <person name="Wang F."/>
            <person name="Baquero D.P."/>
            <person name="Su Z."/>
            <person name="Beltran L.C."/>
            <person name="Prangishvili D."/>
            <person name="Krupovic M."/>
            <person name="Egelman E.H."/>
        </authorList>
    </citation>
    <scope>NUCLEOTIDE SEQUENCE [LARGE SCALE GENOMIC DNA]</scope>
    <source>
        <strain evidence="3 4">2GA</strain>
    </source>
</reference>
<dbReference type="Gene3D" id="2.40.50.140">
    <property type="entry name" value="Nucleic acid-binding proteins"/>
    <property type="match status" value="1"/>
</dbReference>
<dbReference type="SUPFAM" id="SSF141322">
    <property type="entry name" value="NfeD domain-like"/>
    <property type="match status" value="1"/>
</dbReference>
<comment type="caution">
    <text evidence="3">The sequence shown here is derived from an EMBL/GenBank/DDBJ whole genome shotgun (WGS) entry which is preliminary data.</text>
</comment>
<name>A0A7L4PAQ5_9CREN</name>
<dbReference type="InterPro" id="IPR002810">
    <property type="entry name" value="NfeD-like_C"/>
</dbReference>
<gene>
    <name evidence="3" type="ORF">HC235_07000</name>
</gene>
<proteinExistence type="predicted"/>
<dbReference type="InterPro" id="IPR012340">
    <property type="entry name" value="NA-bd_OB-fold"/>
</dbReference>
<feature type="transmembrane region" description="Helical" evidence="1">
    <location>
        <begin position="33"/>
        <end position="54"/>
    </location>
</feature>
<feature type="domain" description="NfeD-like C-terminal" evidence="2">
    <location>
        <begin position="65"/>
        <end position="119"/>
    </location>
</feature>